<reference evidence="6" key="1">
    <citation type="journal article" date="2019" name="Int. J. Syst. Evol. Microbiol.">
        <title>The Global Catalogue of Microorganisms (GCM) 10K type strain sequencing project: providing services to taxonomists for standard genome sequencing and annotation.</title>
        <authorList>
            <consortium name="The Broad Institute Genomics Platform"/>
            <consortium name="The Broad Institute Genome Sequencing Center for Infectious Disease"/>
            <person name="Wu L."/>
            <person name="Ma J."/>
        </authorList>
    </citation>
    <scope>NUCLEOTIDE SEQUENCE [LARGE SCALE GENOMIC DNA]</scope>
    <source>
        <strain evidence="6">JCM 16904</strain>
    </source>
</reference>
<evidence type="ECO:0000256" key="2">
    <source>
        <dbReference type="PROSITE-ProRule" id="PRU10007"/>
    </source>
</evidence>
<dbReference type="SUPFAM" id="SSF53720">
    <property type="entry name" value="ALDH-like"/>
    <property type="match status" value="1"/>
</dbReference>
<sequence length="513" mass="54796">MCGRRYRLSNIRLWFPAFALCAGHWSVELSKHMLGFVSDYRNLIGGELVPAARTMDTVNPATGEAWARIPASGAAEAEAAVEAARRAFPAWAALPAAARAHFLRKVSELFVRHTDELARLETRDNGRILRDTLRRDLPGMAYLWQLAAGQCLDAVKGDTVVLGPDTLGLTRREPYGVAVCIIPWNSPISTFSAKAAYALAAGNTVIVKPAEQAAASVLRLGELLAEVLPPGVLNIVSGLGEEVGDALVRHRGVGKISLTGSTATGQAITRASADALKPMTFELGGKSPNIVFPDADLDAATRGVTVNSVYTGNAGQVCVAGSRILVHRSIWDEMLGRIERACADLVLGDPLDLGTTMGPIVSAGQYERVTSYLELAEKEGARLVFGGRTGADVVPALPGGYWVAPTLYASEDNALRVCQEEIFGPVAVALPFSTEEEALAIANDSPYGLAAGLWTRDLGRAHRFVRDLHSGTVWVNTFRQMPPGLPFGGVKDSGYGHDSVLEYTREKAAIIQI</sequence>
<dbReference type="PROSITE" id="PS00687">
    <property type="entry name" value="ALDEHYDE_DEHYDR_GLU"/>
    <property type="match status" value="1"/>
</dbReference>
<name>A0ABP7CGD5_9ACTN</name>
<dbReference type="Proteomes" id="UP001500902">
    <property type="component" value="Unassembled WGS sequence"/>
</dbReference>
<dbReference type="Gene3D" id="3.40.605.10">
    <property type="entry name" value="Aldehyde Dehydrogenase, Chain A, domain 1"/>
    <property type="match status" value="1"/>
</dbReference>
<dbReference type="EMBL" id="BAAAZP010000106">
    <property type="protein sequence ID" value="GAA3687617.1"/>
    <property type="molecule type" value="Genomic_DNA"/>
</dbReference>
<dbReference type="Gene3D" id="3.40.309.10">
    <property type="entry name" value="Aldehyde Dehydrogenase, Chain A, domain 2"/>
    <property type="match status" value="1"/>
</dbReference>
<dbReference type="InterPro" id="IPR016162">
    <property type="entry name" value="Ald_DH_N"/>
</dbReference>
<comment type="caution">
    <text evidence="5">The sequence shown here is derived from an EMBL/GenBank/DDBJ whole genome shotgun (WGS) entry which is preliminary data.</text>
</comment>
<gene>
    <name evidence="5" type="ORF">GCM10022224_060980</name>
</gene>
<accession>A0ABP7CGD5</accession>
<dbReference type="InterPro" id="IPR015590">
    <property type="entry name" value="Aldehyde_DH_dom"/>
</dbReference>
<keyword evidence="1 3" id="KW-0560">Oxidoreductase</keyword>
<dbReference type="InterPro" id="IPR029510">
    <property type="entry name" value="Ald_DH_CS_GLU"/>
</dbReference>
<dbReference type="Pfam" id="PF00171">
    <property type="entry name" value="Aldedh"/>
    <property type="match status" value="1"/>
</dbReference>
<feature type="domain" description="Aldehyde dehydrogenase" evidence="4">
    <location>
        <begin position="53"/>
        <end position="503"/>
    </location>
</feature>
<protein>
    <submittedName>
        <fullName evidence="5">Aldehyde dehydrogenase</fullName>
    </submittedName>
</protein>
<evidence type="ECO:0000256" key="1">
    <source>
        <dbReference type="ARBA" id="ARBA00023002"/>
    </source>
</evidence>
<evidence type="ECO:0000313" key="5">
    <source>
        <dbReference type="EMBL" id="GAA3687617.1"/>
    </source>
</evidence>
<evidence type="ECO:0000313" key="6">
    <source>
        <dbReference type="Proteomes" id="UP001500902"/>
    </source>
</evidence>
<feature type="active site" evidence="2">
    <location>
        <position position="282"/>
    </location>
</feature>
<keyword evidence="6" id="KW-1185">Reference proteome</keyword>
<organism evidence="5 6">
    <name type="scientific">Nonomuraea antimicrobica</name>
    <dbReference type="NCBI Taxonomy" id="561173"/>
    <lineage>
        <taxon>Bacteria</taxon>
        <taxon>Bacillati</taxon>
        <taxon>Actinomycetota</taxon>
        <taxon>Actinomycetes</taxon>
        <taxon>Streptosporangiales</taxon>
        <taxon>Streptosporangiaceae</taxon>
        <taxon>Nonomuraea</taxon>
    </lineage>
</organism>
<dbReference type="PANTHER" id="PTHR11699">
    <property type="entry name" value="ALDEHYDE DEHYDROGENASE-RELATED"/>
    <property type="match status" value="1"/>
</dbReference>
<dbReference type="InterPro" id="IPR016163">
    <property type="entry name" value="Ald_DH_C"/>
</dbReference>
<evidence type="ECO:0000259" key="4">
    <source>
        <dbReference type="Pfam" id="PF00171"/>
    </source>
</evidence>
<dbReference type="InterPro" id="IPR016161">
    <property type="entry name" value="Ald_DH/histidinol_DH"/>
</dbReference>
<proteinExistence type="inferred from homology"/>
<evidence type="ECO:0000256" key="3">
    <source>
        <dbReference type="RuleBase" id="RU003345"/>
    </source>
</evidence>
<comment type="similarity">
    <text evidence="3">Belongs to the aldehyde dehydrogenase family.</text>
</comment>